<evidence type="ECO:0000256" key="3">
    <source>
        <dbReference type="ARBA" id="ARBA00022692"/>
    </source>
</evidence>
<evidence type="ECO:0000256" key="10">
    <source>
        <dbReference type="HAMAP-Rule" id="MF_00454"/>
    </source>
</evidence>
<keyword evidence="5 10" id="KW-0472">Membrane</keyword>
<dbReference type="Pfam" id="PF02537">
    <property type="entry name" value="CRCB"/>
    <property type="match status" value="1"/>
</dbReference>
<keyword evidence="10" id="KW-0406">Ion transport</keyword>
<comment type="catalytic activity">
    <reaction evidence="8">
        <text>fluoride(in) = fluoride(out)</text>
        <dbReference type="Rhea" id="RHEA:76159"/>
        <dbReference type="ChEBI" id="CHEBI:17051"/>
    </reaction>
    <physiologicalReaction direction="left-to-right" evidence="8">
        <dbReference type="Rhea" id="RHEA:76160"/>
    </physiologicalReaction>
</comment>
<keyword evidence="4 10" id="KW-1133">Transmembrane helix</keyword>
<organism evidence="12 13">
    <name type="scientific">Bifidobacterium tissieri</name>
    <dbReference type="NCBI Taxonomy" id="1630162"/>
    <lineage>
        <taxon>Bacteria</taxon>
        <taxon>Bacillati</taxon>
        <taxon>Actinomycetota</taxon>
        <taxon>Actinomycetes</taxon>
        <taxon>Bifidobacteriales</taxon>
        <taxon>Bifidobacteriaceae</taxon>
        <taxon>Bifidobacterium</taxon>
    </lineage>
</organism>
<dbReference type="PROSITE" id="PS51257">
    <property type="entry name" value="PROKAR_LIPOPROTEIN"/>
    <property type="match status" value="1"/>
</dbReference>
<evidence type="ECO:0000256" key="7">
    <source>
        <dbReference type="ARBA" id="ARBA00035120"/>
    </source>
</evidence>
<sequence length="222" mass="22607">MGKTVRGETFGDSRPPLVDPVIYLVVFLGGCLGTGMRYGLSLANSSASGMPGPSVWDAIHLGTFTANIVACFVYAALSTYVSRAAWVRKRSRDLVSRGFGMGMCGGLSTMSTLAFEQLSDLGAGNVFGVLVYVLLSFGIGTLAAYGGVRVSLAITRVRADHMASSVWDGVAAARASEAAASGAMRASSAGSADSSDSFDSPDSAGSSVSDESDATTVTGGAR</sequence>
<keyword evidence="2 10" id="KW-1003">Cell membrane</keyword>
<dbReference type="GO" id="GO:0140114">
    <property type="term" value="P:cellular detoxification of fluoride"/>
    <property type="evidence" value="ECO:0007669"/>
    <property type="project" value="UniProtKB-UniRule"/>
</dbReference>
<feature type="binding site" evidence="10">
    <location>
        <position position="108"/>
    </location>
    <ligand>
        <name>Na(+)</name>
        <dbReference type="ChEBI" id="CHEBI:29101"/>
        <note>structural</note>
    </ligand>
</feature>
<reference evidence="12 13" key="1">
    <citation type="journal article" date="2019" name="Syst. Appl. Microbiol.">
        <title>Characterization of Bifidobacterium species in feaces of the Egyptian fruit bat: Description of B. vespertilionis sp. nov. and B. rousetti sp. nov.</title>
        <authorList>
            <person name="Modesto M."/>
            <person name="Satti M."/>
            <person name="Watanabe K."/>
            <person name="Puglisi E."/>
            <person name="Morelli L."/>
            <person name="Huang C.-H."/>
            <person name="Liou J.-S."/>
            <person name="Miyashita M."/>
            <person name="Tamura T."/>
            <person name="Saito S."/>
            <person name="Mori K."/>
            <person name="Huang L."/>
            <person name="Sciavilla P."/>
            <person name="Sandri C."/>
            <person name="Spiezio C."/>
            <person name="Vitali F."/>
            <person name="Cavalieri D."/>
            <person name="Perpetuini G."/>
            <person name="Tofalo R."/>
            <person name="Bonetti A."/>
            <person name="Arita M."/>
            <person name="Mattarelli P."/>
        </authorList>
    </citation>
    <scope>NUCLEOTIDE SEQUENCE [LARGE SCALE GENOMIC DNA]</scope>
    <source>
        <strain evidence="12 13">RST7</strain>
    </source>
</reference>
<dbReference type="OrthoDB" id="3240363at2"/>
<evidence type="ECO:0000256" key="2">
    <source>
        <dbReference type="ARBA" id="ARBA00022475"/>
    </source>
</evidence>
<dbReference type="AlphaFoldDB" id="A0A5M9ZRA3"/>
<feature type="compositionally biased region" description="Low complexity" evidence="11">
    <location>
        <begin position="186"/>
        <end position="209"/>
    </location>
</feature>
<keyword evidence="10" id="KW-0813">Transport</keyword>
<comment type="similarity">
    <text evidence="7 10">Belongs to the fluoride channel Fluc/FEX (TC 1.A.43) family.</text>
</comment>
<evidence type="ECO:0000313" key="13">
    <source>
        <dbReference type="Proteomes" id="UP000412028"/>
    </source>
</evidence>
<keyword evidence="10" id="KW-0479">Metal-binding</keyword>
<dbReference type="GO" id="GO:0046872">
    <property type="term" value="F:metal ion binding"/>
    <property type="evidence" value="ECO:0007669"/>
    <property type="project" value="UniProtKB-KW"/>
</dbReference>
<gene>
    <name evidence="10" type="primary">fluC</name>
    <name evidence="10" type="synonym">crcB</name>
    <name evidence="12" type="ORF">EMO89_06600</name>
</gene>
<keyword evidence="3 10" id="KW-0812">Transmembrane</keyword>
<dbReference type="InterPro" id="IPR003691">
    <property type="entry name" value="FluC"/>
</dbReference>
<evidence type="ECO:0000256" key="11">
    <source>
        <dbReference type="SAM" id="MobiDB-lite"/>
    </source>
</evidence>
<comment type="function">
    <text evidence="9 10">Fluoride-specific ion channel. Important for reducing fluoride concentration in the cell, thus reducing its toxicity.</text>
</comment>
<evidence type="ECO:0000256" key="6">
    <source>
        <dbReference type="ARBA" id="ARBA00023303"/>
    </source>
</evidence>
<comment type="caution">
    <text evidence="12">The sequence shown here is derived from an EMBL/GenBank/DDBJ whole genome shotgun (WGS) entry which is preliminary data.</text>
</comment>
<feature type="binding site" evidence="10">
    <location>
        <position position="105"/>
    </location>
    <ligand>
        <name>Na(+)</name>
        <dbReference type="ChEBI" id="CHEBI:29101"/>
        <note>structural</note>
    </ligand>
</feature>
<keyword evidence="10" id="KW-0915">Sodium</keyword>
<feature type="transmembrane region" description="Helical" evidence="10">
    <location>
        <begin position="94"/>
        <end position="115"/>
    </location>
</feature>
<dbReference type="Proteomes" id="UP000412028">
    <property type="component" value="Unassembled WGS sequence"/>
</dbReference>
<accession>A0A5M9ZRA3</accession>
<dbReference type="GO" id="GO:0062054">
    <property type="term" value="F:fluoride channel activity"/>
    <property type="evidence" value="ECO:0007669"/>
    <property type="project" value="UniProtKB-UniRule"/>
</dbReference>
<comment type="activity regulation">
    <text evidence="10">Na(+) is not transported, but it plays an essential structural role and its presence is essential for fluoride channel function.</text>
</comment>
<feature type="transmembrane region" description="Helical" evidence="10">
    <location>
        <begin position="21"/>
        <end position="39"/>
    </location>
</feature>
<evidence type="ECO:0000256" key="8">
    <source>
        <dbReference type="ARBA" id="ARBA00035585"/>
    </source>
</evidence>
<proteinExistence type="inferred from homology"/>
<dbReference type="HAMAP" id="MF_00454">
    <property type="entry name" value="FluC"/>
    <property type="match status" value="1"/>
</dbReference>
<comment type="subcellular location">
    <subcellularLocation>
        <location evidence="1 10">Cell membrane</location>
        <topology evidence="1 10">Multi-pass membrane protein</topology>
    </subcellularLocation>
</comment>
<name>A0A5M9ZRA3_9BIFI</name>
<evidence type="ECO:0000313" key="12">
    <source>
        <dbReference type="EMBL" id="KAA8830060.1"/>
    </source>
</evidence>
<dbReference type="PANTHER" id="PTHR28259">
    <property type="entry name" value="FLUORIDE EXPORT PROTEIN 1-RELATED"/>
    <property type="match status" value="1"/>
</dbReference>
<evidence type="ECO:0000256" key="4">
    <source>
        <dbReference type="ARBA" id="ARBA00022989"/>
    </source>
</evidence>
<feature type="transmembrane region" description="Helical" evidence="10">
    <location>
        <begin position="127"/>
        <end position="148"/>
    </location>
</feature>
<dbReference type="PANTHER" id="PTHR28259:SF1">
    <property type="entry name" value="FLUORIDE EXPORT PROTEIN 1-RELATED"/>
    <property type="match status" value="1"/>
</dbReference>
<feature type="transmembrane region" description="Helical" evidence="10">
    <location>
        <begin position="59"/>
        <end position="82"/>
    </location>
</feature>
<evidence type="ECO:0000256" key="1">
    <source>
        <dbReference type="ARBA" id="ARBA00004651"/>
    </source>
</evidence>
<feature type="region of interest" description="Disordered" evidence="11">
    <location>
        <begin position="186"/>
        <end position="222"/>
    </location>
</feature>
<protein>
    <recommendedName>
        <fullName evidence="10">Fluoride-specific ion channel FluC</fullName>
    </recommendedName>
</protein>
<keyword evidence="6 10" id="KW-0407">Ion channel</keyword>
<dbReference type="RefSeq" id="WP_150381413.1">
    <property type="nucleotide sequence ID" value="NZ_RZUI01000007.1"/>
</dbReference>
<evidence type="ECO:0000256" key="9">
    <source>
        <dbReference type="ARBA" id="ARBA00049940"/>
    </source>
</evidence>
<evidence type="ECO:0000256" key="5">
    <source>
        <dbReference type="ARBA" id="ARBA00023136"/>
    </source>
</evidence>
<dbReference type="GO" id="GO:0005886">
    <property type="term" value="C:plasma membrane"/>
    <property type="evidence" value="ECO:0007669"/>
    <property type="project" value="UniProtKB-SubCell"/>
</dbReference>
<dbReference type="EMBL" id="RZUI01000007">
    <property type="protein sequence ID" value="KAA8830060.1"/>
    <property type="molecule type" value="Genomic_DNA"/>
</dbReference>